<protein>
    <submittedName>
        <fullName evidence="1">Uncharacterized protein</fullName>
    </submittedName>
</protein>
<sequence>MLQKLDTKSPADLTISDLGKNDQRLGLKCNYCSRFRYMAMHRFPPETCVTEIAKSLHCAKCGSDDVETFAVSRNSENGYWPAESS</sequence>
<dbReference type="Proteomes" id="UP000705379">
    <property type="component" value="Unassembled WGS sequence"/>
</dbReference>
<dbReference type="RefSeq" id="WP_213215472.1">
    <property type="nucleotide sequence ID" value="NZ_QTKU01000001.1"/>
</dbReference>
<accession>A0A944GS58</accession>
<dbReference type="EMBL" id="QTKU01000001">
    <property type="protein sequence ID" value="MBS8259899.1"/>
    <property type="molecule type" value="Genomic_DNA"/>
</dbReference>
<reference evidence="1" key="1">
    <citation type="submission" date="2018-08" db="EMBL/GenBank/DDBJ databases">
        <authorList>
            <person name="Jin W."/>
            <person name="Wang H."/>
            <person name="Yang Y."/>
            <person name="Li M."/>
            <person name="Liu J."/>
        </authorList>
    </citation>
    <scope>NUCLEOTIDE SEQUENCE</scope>
    <source>
        <strain evidence="1">AESS21</strain>
    </source>
</reference>
<name>A0A944GS58_9HYPH</name>
<gene>
    <name evidence="1" type="ORF">DYI23_06680</name>
</gene>
<evidence type="ECO:0000313" key="1">
    <source>
        <dbReference type="EMBL" id="MBS8259899.1"/>
    </source>
</evidence>
<organism evidence="1 2">
    <name type="scientific">Roseibium polysiphoniae</name>
    <dbReference type="NCBI Taxonomy" id="2571221"/>
    <lineage>
        <taxon>Bacteria</taxon>
        <taxon>Pseudomonadati</taxon>
        <taxon>Pseudomonadota</taxon>
        <taxon>Alphaproteobacteria</taxon>
        <taxon>Hyphomicrobiales</taxon>
        <taxon>Stappiaceae</taxon>
        <taxon>Roseibium</taxon>
    </lineage>
</organism>
<proteinExistence type="predicted"/>
<dbReference type="AlphaFoldDB" id="A0A944GS58"/>
<evidence type="ECO:0000313" key="2">
    <source>
        <dbReference type="Proteomes" id="UP000705379"/>
    </source>
</evidence>
<reference evidence="1" key="2">
    <citation type="journal article" date="2021" name="Microorganisms">
        <title>Bacterial Dimethylsulfoniopropionate Biosynthesis in the East China Sea.</title>
        <authorList>
            <person name="Liu J."/>
            <person name="Zhang Y."/>
            <person name="Liu J."/>
            <person name="Zhong H."/>
            <person name="Williams B.T."/>
            <person name="Zheng Y."/>
            <person name="Curson A.R.J."/>
            <person name="Sun C."/>
            <person name="Sun H."/>
            <person name="Song D."/>
            <person name="Wagner Mackenzie B."/>
            <person name="Bermejo Martinez A."/>
            <person name="Todd J.D."/>
            <person name="Zhang X.H."/>
        </authorList>
    </citation>
    <scope>NUCLEOTIDE SEQUENCE</scope>
    <source>
        <strain evidence="1">AESS21</strain>
    </source>
</reference>
<comment type="caution">
    <text evidence="1">The sequence shown here is derived from an EMBL/GenBank/DDBJ whole genome shotgun (WGS) entry which is preliminary data.</text>
</comment>